<dbReference type="Proteomes" id="UP000266506">
    <property type="component" value="Unassembled WGS sequence"/>
</dbReference>
<dbReference type="AlphaFoldDB" id="A0A397S5B2"/>
<sequence>MSKELTKEEFLSRLENRTCRYLYQVGVIATPNDNYVKHAYEYILENELSCEKELKGIKEIVREKNYKVDHSKSHLDETNRIEEHLVMQFYSDNGKGYIKRIFGKILDYQVPMKNSNEDKGVKAIDFINLKNNILYLSEIKAPNSKESLLKAILEIQTYYQIVSKSKLKKDFHINDNVLIKKSIVIYSNTKAYKQFQNNIYIKKLIDLFEIEVIVLENNGVRRVN</sequence>
<evidence type="ECO:0000313" key="1">
    <source>
        <dbReference type="EMBL" id="RIA77911.1"/>
    </source>
</evidence>
<comment type="caution">
    <text evidence="1">The sequence shown here is derived from an EMBL/GenBank/DDBJ whole genome shotgun (WGS) entry which is preliminary data.</text>
</comment>
<proteinExistence type="predicted"/>
<dbReference type="RefSeq" id="WP_119015861.1">
    <property type="nucleotide sequence ID" value="NZ_QXEV01000005.1"/>
</dbReference>
<gene>
    <name evidence="1" type="ORF">EI71_00694</name>
</gene>
<reference evidence="1 2" key="1">
    <citation type="submission" date="2018-08" db="EMBL/GenBank/DDBJ databases">
        <title>Genomic Encyclopedia of Archaeal and Bacterial Type Strains, Phase II (KMG-II): from individual species to whole genera.</title>
        <authorList>
            <person name="Goeker M."/>
        </authorList>
    </citation>
    <scope>NUCLEOTIDE SEQUENCE [LARGE SCALE GENOMIC DNA]</scope>
    <source>
        <strain evidence="1 2">ATCC 27112</strain>
    </source>
</reference>
<accession>A0A397S5B2</accession>
<protein>
    <submittedName>
        <fullName evidence="1">Uncharacterized protein</fullName>
    </submittedName>
</protein>
<name>A0A397S5B2_9MOLU</name>
<organism evidence="1 2">
    <name type="scientific">Anaeroplasma bactoclasticum</name>
    <dbReference type="NCBI Taxonomy" id="2088"/>
    <lineage>
        <taxon>Bacteria</taxon>
        <taxon>Bacillati</taxon>
        <taxon>Mycoplasmatota</taxon>
        <taxon>Mollicutes</taxon>
        <taxon>Anaeroplasmatales</taxon>
        <taxon>Anaeroplasmataceae</taxon>
        <taxon>Anaeroplasma</taxon>
    </lineage>
</organism>
<dbReference type="EMBL" id="QXEV01000005">
    <property type="protein sequence ID" value="RIA77911.1"/>
    <property type="molecule type" value="Genomic_DNA"/>
</dbReference>
<dbReference type="InParanoid" id="A0A397S5B2"/>
<keyword evidence="2" id="KW-1185">Reference proteome</keyword>
<evidence type="ECO:0000313" key="2">
    <source>
        <dbReference type="Proteomes" id="UP000266506"/>
    </source>
</evidence>
<dbReference type="OrthoDB" id="378694at2"/>